<protein>
    <submittedName>
        <fullName evidence="1">Uncharacterized protein</fullName>
    </submittedName>
</protein>
<accession>D0FM69</accession>
<evidence type="ECO:0000313" key="1">
    <source>
        <dbReference type="EMBL" id="ABW02879.1"/>
    </source>
</evidence>
<proteinExistence type="predicted"/>
<dbReference type="EMBL" id="EF605277">
    <property type="protein sequence ID" value="ABW02879.1"/>
    <property type="molecule type" value="Genomic_DNA"/>
</dbReference>
<name>D0FM69_AGGAN</name>
<gene>
    <name evidence="1" type="ORF">Hap62p58</name>
</gene>
<organism evidence="1">
    <name type="scientific">Aggregatibacter aphrophilus (strain NJ8700)</name>
    <name type="common">Haemophilus aphrophilus</name>
    <dbReference type="NCBI Taxonomy" id="634176"/>
    <lineage>
        <taxon>Bacteria</taxon>
        <taxon>Pseudomonadati</taxon>
        <taxon>Pseudomonadota</taxon>
        <taxon>Gammaproteobacteria</taxon>
        <taxon>Pasteurellales</taxon>
        <taxon>Pasteurellaceae</taxon>
        <taxon>Aggregatibacter</taxon>
    </lineage>
</organism>
<dbReference type="PATRIC" id="fig|634176.19.peg.494"/>
<dbReference type="RefSeq" id="WP_044055219.1">
    <property type="nucleotide sequence ID" value="NC_012913.1"/>
</dbReference>
<sequence>MKKQFETWLSSLNHPIINIFGIDSLLSYVDDDLNLITGNQDEREILDEMIAEFLIMNVES</sequence>
<dbReference type="AlphaFoldDB" id="D0FM69"/>
<reference evidence="1" key="1">
    <citation type="submission" date="2007-05" db="EMBL/GenBank/DDBJ databases">
        <title>Hap62 prophage of Haemophilus aphrophilus NJ8700: Ecological fitness and prophages in a commensal species of the oral cavity.</title>
        <authorList>
            <person name="Di Bonaventura M."/>
            <person name="DeSalle R."/>
        </authorList>
    </citation>
    <scope>NUCLEOTIDE SEQUENCE</scope>
    <source>
        <strain evidence="1">NJ8700</strain>
    </source>
</reference>